<feature type="region of interest" description="Disordered" evidence="1">
    <location>
        <begin position="152"/>
        <end position="745"/>
    </location>
</feature>
<dbReference type="OrthoDB" id="270970at2759"/>
<feature type="region of interest" description="Disordered" evidence="1">
    <location>
        <begin position="956"/>
        <end position="976"/>
    </location>
</feature>
<evidence type="ECO:0000313" key="3">
    <source>
        <dbReference type="EMBL" id="KAF2260024.1"/>
    </source>
</evidence>
<dbReference type="InterPro" id="IPR037791">
    <property type="entry name" value="C2_fungal_Inn1"/>
</dbReference>
<dbReference type="AlphaFoldDB" id="A0A9P4N2R4"/>
<dbReference type="Gene3D" id="2.60.40.150">
    <property type="entry name" value="C2 domain"/>
    <property type="match status" value="1"/>
</dbReference>
<feature type="compositionally biased region" description="Polar residues" evidence="1">
    <location>
        <begin position="831"/>
        <end position="866"/>
    </location>
</feature>
<feature type="region of interest" description="Disordered" evidence="1">
    <location>
        <begin position="905"/>
        <end position="929"/>
    </location>
</feature>
<sequence>MATKLAKLPTFGGAHTSGIYSDMTVDGPEIGTLVVIVDRAKNLPNRRSMGKQDPYCAARLGKEAKKTTTDKRGGQTPRWDQELRFTVHDSLDYHNLKVSVFNDDKKTELIGEAWVNLEKVLTPGGGQSDTWHGLNCKGKYAGEIRMELTYYDTRPKAEKPPTEKKQSARPDNQSPSVGGPREATPVKRRPLPSDPTGASPSPVGTPDARGPPSQSGPRGYPTPPRQQRPSDYTPTHQRRNNHSENQPHSVERRRPLPDASSLNGTPTSSHHSPGHQQRASRPADLDPYSAPHNISQATTAPPLNEDGFDISYTAPKPYEIRPIDSMPQHPRDLGSRAMSQVDYRNSQGHLQNHLDLPHSHSAPVIPTQSGYDRDPQRQDPYSHYSDGHTSERILQEPHEHHLQAQRSFHDPPYHVEPLRTGRSNDRGQDHTSPHDPYRANSYAELQPHYNHYPSYARPPNAMQPTVEDEDDVPPPPPIHRSSAMTMNQQYQPQPSSYLDDAPAPLNINRYRDDPSLVPDDTSPQLYGANDYTNPPSTERRYTHPRASPQATSRPVSRDAMVPSPLRNETSSIPSSLIAGYDASRQENSYQNPPSYETPPRQRHLSEPDYRTPPQYETPPRPHPLTQHQSLPPTESSAYYQHLSPQEPRVISPNQNPTPIVKPRATSPGMSHSPAEERTSRLPARSMPTRKSVSPRPPPSITDPTDPVERRMSGVPFDPDSFDVYNPTVSKFGSSGSSGDDRRLNNVEINDKGQVVTFSGRVIDASDHLPLDSWAPEPEPKGPQKERLTRERPALSGARDIEAARQRERDRKERDRIRNAVNSSFDSSDSSHNALVTSRHYQNHDSPVNASTMVLADSTTTPPNSGGRNRLQKRNQRPISSFIPSSQSSPSNIPTPNTQVLRERENLGGYGSSPTYDAGSRHSVAAPPIPAKIPLSADDSMQGEDMTALSLELQSIDIGPGSGGRTRGTARRRFGGY</sequence>
<accession>A0A9P4N2R4</accession>
<dbReference type="SMART" id="SM00239">
    <property type="entry name" value="C2"/>
    <property type="match status" value="1"/>
</dbReference>
<dbReference type="EMBL" id="ML986690">
    <property type="protein sequence ID" value="KAF2260024.1"/>
    <property type="molecule type" value="Genomic_DNA"/>
</dbReference>
<evidence type="ECO:0000256" key="1">
    <source>
        <dbReference type="SAM" id="MobiDB-lite"/>
    </source>
</evidence>
<organism evidence="3 4">
    <name type="scientific">Lojkania enalia</name>
    <dbReference type="NCBI Taxonomy" id="147567"/>
    <lineage>
        <taxon>Eukaryota</taxon>
        <taxon>Fungi</taxon>
        <taxon>Dikarya</taxon>
        <taxon>Ascomycota</taxon>
        <taxon>Pezizomycotina</taxon>
        <taxon>Dothideomycetes</taxon>
        <taxon>Pleosporomycetidae</taxon>
        <taxon>Pleosporales</taxon>
        <taxon>Pleosporales incertae sedis</taxon>
        <taxon>Lojkania</taxon>
    </lineage>
</organism>
<keyword evidence="4" id="KW-1185">Reference proteome</keyword>
<protein>
    <recommendedName>
        <fullName evidence="2">C2 domain-containing protein</fullName>
    </recommendedName>
</protein>
<feature type="compositionally biased region" description="Polar residues" evidence="1">
    <location>
        <begin position="260"/>
        <end position="279"/>
    </location>
</feature>
<comment type="caution">
    <text evidence="3">The sequence shown here is derived from an EMBL/GenBank/DDBJ whole genome shotgun (WGS) entry which is preliminary data.</text>
</comment>
<dbReference type="InterPro" id="IPR052981">
    <property type="entry name" value="Ingression_C2_domain"/>
</dbReference>
<evidence type="ECO:0000259" key="2">
    <source>
        <dbReference type="PROSITE" id="PS50004"/>
    </source>
</evidence>
<feature type="compositionally biased region" description="Basic residues" evidence="1">
    <location>
        <begin position="967"/>
        <end position="976"/>
    </location>
</feature>
<feature type="compositionally biased region" description="Polar residues" evidence="1">
    <location>
        <begin position="482"/>
        <end position="496"/>
    </location>
</feature>
<dbReference type="Proteomes" id="UP000800093">
    <property type="component" value="Unassembled WGS sequence"/>
</dbReference>
<dbReference type="Pfam" id="PF00168">
    <property type="entry name" value="C2"/>
    <property type="match status" value="1"/>
</dbReference>
<dbReference type="CDD" id="cd08681">
    <property type="entry name" value="C2_fungal_Inn1p-like"/>
    <property type="match status" value="1"/>
</dbReference>
<feature type="region of interest" description="Disordered" evidence="1">
    <location>
        <begin position="767"/>
        <end position="874"/>
    </location>
</feature>
<dbReference type="PROSITE" id="PS50004">
    <property type="entry name" value="C2"/>
    <property type="match status" value="1"/>
</dbReference>
<dbReference type="PANTHER" id="PTHR47052:SF3">
    <property type="entry name" value="INGRESSION PROTEIN 1"/>
    <property type="match status" value="1"/>
</dbReference>
<evidence type="ECO:0000313" key="4">
    <source>
        <dbReference type="Proteomes" id="UP000800093"/>
    </source>
</evidence>
<gene>
    <name evidence="3" type="ORF">CC78DRAFT_536644</name>
</gene>
<feature type="compositionally biased region" description="Polar residues" evidence="1">
    <location>
        <begin position="625"/>
        <end position="638"/>
    </location>
</feature>
<feature type="compositionally biased region" description="Basic and acidic residues" evidence="1">
    <location>
        <begin position="385"/>
        <end position="437"/>
    </location>
</feature>
<reference evidence="4" key="1">
    <citation type="journal article" date="2020" name="Stud. Mycol.">
        <title>101 Dothideomycetes genomes: A test case for predicting lifestyles and emergence of pathogens.</title>
        <authorList>
            <person name="Haridas S."/>
            <person name="Albert R."/>
            <person name="Binder M."/>
            <person name="Bloem J."/>
            <person name="LaButti K."/>
            <person name="Salamov A."/>
            <person name="Andreopoulos B."/>
            <person name="Baker S."/>
            <person name="Barry K."/>
            <person name="Bills G."/>
            <person name="Bluhm B."/>
            <person name="Cannon C."/>
            <person name="Castanera R."/>
            <person name="Culley D."/>
            <person name="Daum C."/>
            <person name="Ezra D."/>
            <person name="Gonzalez J."/>
            <person name="Henrissat B."/>
            <person name="Kuo A."/>
            <person name="Liang C."/>
            <person name="Lipzen A."/>
            <person name="Lutzoni F."/>
            <person name="Magnuson J."/>
            <person name="Mondo S."/>
            <person name="Nolan M."/>
            <person name="Ohm R."/>
            <person name="Pangilinan J."/>
            <person name="Park H.-J."/>
            <person name="Ramirez L."/>
            <person name="Alfaro M."/>
            <person name="Sun H."/>
            <person name="Tritt A."/>
            <person name="Yoshinaga Y."/>
            <person name="Zwiers L.-H."/>
            <person name="Turgeon B."/>
            <person name="Goodwin S."/>
            <person name="Spatafora J."/>
            <person name="Crous P."/>
            <person name="Grigoriev I."/>
        </authorList>
    </citation>
    <scope>NUCLEOTIDE SEQUENCE [LARGE SCALE GENOMIC DNA]</scope>
    <source>
        <strain evidence="4">CBS 304.66</strain>
    </source>
</reference>
<feature type="compositionally biased region" description="Basic and acidic residues" evidence="1">
    <location>
        <begin position="153"/>
        <end position="168"/>
    </location>
</feature>
<dbReference type="PANTHER" id="PTHR47052">
    <property type="entry name" value="CONSERVED SERINE PROLINE-RICH PROTEIN (AFU_ORTHOLOGUE AFUA_2G01790)"/>
    <property type="match status" value="1"/>
</dbReference>
<dbReference type="InterPro" id="IPR000008">
    <property type="entry name" value="C2_dom"/>
</dbReference>
<proteinExistence type="predicted"/>
<dbReference type="SUPFAM" id="SSF49562">
    <property type="entry name" value="C2 domain (Calcium/lipid-binding domain, CaLB)"/>
    <property type="match status" value="1"/>
</dbReference>
<feature type="compositionally biased region" description="Polar residues" evidence="1">
    <location>
        <begin position="292"/>
        <end position="301"/>
    </location>
</feature>
<name>A0A9P4N2R4_9PLEO</name>
<dbReference type="InterPro" id="IPR035892">
    <property type="entry name" value="C2_domain_sf"/>
</dbReference>
<feature type="compositionally biased region" description="Basic and acidic residues" evidence="1">
    <location>
        <begin position="777"/>
        <end position="817"/>
    </location>
</feature>
<feature type="compositionally biased region" description="Polar residues" evidence="1">
    <location>
        <begin position="585"/>
        <end position="594"/>
    </location>
</feature>
<feature type="domain" description="C2" evidence="2">
    <location>
        <begin position="10"/>
        <end position="132"/>
    </location>
</feature>